<comment type="subcellular location">
    <subcellularLocation>
        <location evidence="8">Cytoplasm</location>
    </subcellularLocation>
</comment>
<dbReference type="PANTHER" id="PTHR47552">
    <property type="entry name" value="PHOSPHORIBOSYLFORMYLGLYCINAMIDINE SYNTHASE SUBUNIT PURQ"/>
    <property type="match status" value="1"/>
</dbReference>
<protein>
    <recommendedName>
        <fullName evidence="8">Phosphoribosylformylglycinamidine synthase subunit PurQ</fullName>
        <shortName evidence="8">FGAM synthase</shortName>
        <ecNumber evidence="8">6.3.5.3</ecNumber>
    </recommendedName>
    <alternativeName>
        <fullName evidence="8">Formylglycinamide ribonucleotide amidotransferase subunit I</fullName>
        <shortName evidence="8">FGAR amidotransferase I</shortName>
        <shortName evidence="8">FGAR-AT I</shortName>
    </alternativeName>
    <alternativeName>
        <fullName evidence="8">Glutaminase PurQ</fullName>
        <ecNumber evidence="8">3.5.1.2</ecNumber>
    </alternativeName>
    <alternativeName>
        <fullName evidence="8">Phosphoribosylformylglycinamidine synthase subunit I</fullName>
    </alternativeName>
</protein>
<dbReference type="PANTHER" id="PTHR47552:SF1">
    <property type="entry name" value="PHOSPHORIBOSYLFORMYLGLYCINAMIDINE SYNTHASE SUBUNIT PURQ"/>
    <property type="match status" value="1"/>
</dbReference>
<keyword evidence="4 8" id="KW-0658">Purine biosynthesis</keyword>
<dbReference type="NCBIfam" id="TIGR01737">
    <property type="entry name" value="FGAM_synth_I"/>
    <property type="match status" value="1"/>
</dbReference>
<keyword evidence="2 8" id="KW-0436">Ligase</keyword>
<dbReference type="GO" id="GO:0004642">
    <property type="term" value="F:phosphoribosylformylglycinamidine synthase activity"/>
    <property type="evidence" value="ECO:0007669"/>
    <property type="project" value="UniProtKB-UniRule"/>
</dbReference>
<dbReference type="Gene3D" id="3.40.50.880">
    <property type="match status" value="1"/>
</dbReference>
<evidence type="ECO:0000313" key="10">
    <source>
        <dbReference type="Proteomes" id="UP000000445"/>
    </source>
</evidence>
<dbReference type="InterPro" id="IPR010075">
    <property type="entry name" value="PRibForGlyAmidine_synth_PurQ"/>
</dbReference>
<evidence type="ECO:0000256" key="2">
    <source>
        <dbReference type="ARBA" id="ARBA00022598"/>
    </source>
</evidence>
<dbReference type="Pfam" id="PF13507">
    <property type="entry name" value="GATase_5"/>
    <property type="match status" value="1"/>
</dbReference>
<feature type="active site" evidence="8">
    <location>
        <position position="188"/>
    </location>
</feature>
<dbReference type="PIRSF" id="PIRSF001586">
    <property type="entry name" value="FGAM_synth_I"/>
    <property type="match status" value="1"/>
</dbReference>
<evidence type="ECO:0000256" key="4">
    <source>
        <dbReference type="ARBA" id="ARBA00022755"/>
    </source>
</evidence>
<evidence type="ECO:0000256" key="8">
    <source>
        <dbReference type="HAMAP-Rule" id="MF_00421"/>
    </source>
</evidence>
<evidence type="ECO:0000256" key="5">
    <source>
        <dbReference type="ARBA" id="ARBA00022801"/>
    </source>
</evidence>
<dbReference type="GO" id="GO:0005524">
    <property type="term" value="F:ATP binding"/>
    <property type="evidence" value="ECO:0007669"/>
    <property type="project" value="UniProtKB-KW"/>
</dbReference>
<dbReference type="HOGENOM" id="CLU_001031_3_1_0"/>
<dbReference type="EC" id="3.5.1.2" evidence="8"/>
<feature type="active site" evidence="8">
    <location>
        <position position="186"/>
    </location>
</feature>
<comment type="catalytic activity">
    <reaction evidence="8">
        <text>N(2)-formyl-N(1)-(5-phospho-beta-D-ribosyl)glycinamide + L-glutamine + ATP + H2O = 2-formamido-N(1)-(5-O-phospho-beta-D-ribosyl)acetamidine + L-glutamate + ADP + phosphate + H(+)</text>
        <dbReference type="Rhea" id="RHEA:17129"/>
        <dbReference type="ChEBI" id="CHEBI:15377"/>
        <dbReference type="ChEBI" id="CHEBI:15378"/>
        <dbReference type="ChEBI" id="CHEBI:29985"/>
        <dbReference type="ChEBI" id="CHEBI:30616"/>
        <dbReference type="ChEBI" id="CHEBI:43474"/>
        <dbReference type="ChEBI" id="CHEBI:58359"/>
        <dbReference type="ChEBI" id="CHEBI:147286"/>
        <dbReference type="ChEBI" id="CHEBI:147287"/>
        <dbReference type="ChEBI" id="CHEBI:456216"/>
        <dbReference type="EC" id="6.3.5.3"/>
    </reaction>
</comment>
<keyword evidence="7 8" id="KW-0315">Glutamine amidotransferase</keyword>
<evidence type="ECO:0000256" key="7">
    <source>
        <dbReference type="ARBA" id="ARBA00022962"/>
    </source>
</evidence>
<comment type="function">
    <text evidence="8">Part of the phosphoribosylformylglycinamidine synthase complex involved in the purines biosynthetic pathway. Catalyzes the ATP-dependent conversion of formylglycinamide ribonucleotide (FGAR) and glutamine to yield formylglycinamidine ribonucleotide (FGAM) and glutamate. The FGAM synthase complex is composed of three subunits. PurQ produces an ammonia molecule by converting glutamine to glutamate. PurL transfers the ammonia molecule to FGAR to form FGAM in an ATP-dependent manner. PurS interacts with PurQ and PurL and is thought to assist in the transfer of the ammonia molecule from PurQ to PurL.</text>
</comment>
<comment type="subunit">
    <text evidence="8">Part of the FGAM synthase complex composed of 1 PurL, 1 PurQ and 2 PurS subunits.</text>
</comment>
<gene>
    <name evidence="8" type="primary">purQ</name>
    <name evidence="9" type="ordered locus">CTN_1329</name>
</gene>
<dbReference type="RefSeq" id="WP_015919799.1">
    <property type="nucleotide sequence ID" value="NC_011978.1"/>
</dbReference>
<accession>B9K972</accession>
<evidence type="ECO:0000256" key="6">
    <source>
        <dbReference type="ARBA" id="ARBA00022840"/>
    </source>
</evidence>
<dbReference type="EMBL" id="CP000916">
    <property type="protein sequence ID" value="ACM23505.1"/>
    <property type="molecule type" value="Genomic_DNA"/>
</dbReference>
<evidence type="ECO:0000313" key="9">
    <source>
        <dbReference type="EMBL" id="ACM23505.1"/>
    </source>
</evidence>
<keyword evidence="10" id="KW-1185">Reference proteome</keyword>
<dbReference type="PROSITE" id="PS51273">
    <property type="entry name" value="GATASE_TYPE_1"/>
    <property type="match status" value="1"/>
</dbReference>
<proteinExistence type="inferred from homology"/>
<dbReference type="KEGG" id="tna:CTN_1329"/>
<evidence type="ECO:0000256" key="3">
    <source>
        <dbReference type="ARBA" id="ARBA00022741"/>
    </source>
</evidence>
<feature type="active site" description="Nucleophile" evidence="8">
    <location>
        <position position="86"/>
    </location>
</feature>
<dbReference type="NCBIfam" id="NF002957">
    <property type="entry name" value="PRK03619.1"/>
    <property type="match status" value="1"/>
</dbReference>
<dbReference type="Proteomes" id="UP000000445">
    <property type="component" value="Chromosome"/>
</dbReference>
<reference evidence="9 10" key="1">
    <citation type="journal article" date="2009" name="Biosci. Biotechnol. Biochem.">
        <title>WeGAS: a web-based microbial genome annotation system.</title>
        <authorList>
            <person name="Lee D."/>
            <person name="Seo H."/>
            <person name="Park C."/>
            <person name="Park K."/>
        </authorList>
    </citation>
    <scope>NUCLEOTIDE SEQUENCE [LARGE SCALE GENOMIC DNA]</scope>
    <source>
        <strain evidence="10">ATCC 49049 / DSM 4359 / NBRC 107923 / NS-E</strain>
    </source>
</reference>
<keyword evidence="5 8" id="KW-0378">Hydrolase</keyword>
<dbReference type="EC" id="6.3.5.3" evidence="8"/>
<keyword evidence="3 8" id="KW-0547">Nucleotide-binding</keyword>
<dbReference type="UniPathway" id="UPA00074">
    <property type="reaction ID" value="UER00128"/>
</dbReference>
<dbReference type="SMART" id="SM01211">
    <property type="entry name" value="GATase_5"/>
    <property type="match status" value="1"/>
</dbReference>
<dbReference type="STRING" id="309803.CTN_1329"/>
<evidence type="ECO:0000256" key="1">
    <source>
        <dbReference type="ARBA" id="ARBA00022490"/>
    </source>
</evidence>
<keyword evidence="1 8" id="KW-0963">Cytoplasm</keyword>
<comment type="catalytic activity">
    <reaction evidence="8">
        <text>L-glutamine + H2O = L-glutamate + NH4(+)</text>
        <dbReference type="Rhea" id="RHEA:15889"/>
        <dbReference type="ChEBI" id="CHEBI:15377"/>
        <dbReference type="ChEBI" id="CHEBI:28938"/>
        <dbReference type="ChEBI" id="CHEBI:29985"/>
        <dbReference type="ChEBI" id="CHEBI:58359"/>
        <dbReference type="EC" id="3.5.1.2"/>
    </reaction>
</comment>
<dbReference type="GO" id="GO:0004359">
    <property type="term" value="F:glutaminase activity"/>
    <property type="evidence" value="ECO:0007669"/>
    <property type="project" value="UniProtKB-EC"/>
</dbReference>
<dbReference type="CDD" id="cd01740">
    <property type="entry name" value="GATase1_FGAR_AT"/>
    <property type="match status" value="1"/>
</dbReference>
<dbReference type="AlphaFoldDB" id="B9K972"/>
<dbReference type="GO" id="GO:0005737">
    <property type="term" value="C:cytoplasm"/>
    <property type="evidence" value="ECO:0007669"/>
    <property type="project" value="UniProtKB-SubCell"/>
</dbReference>
<comment type="pathway">
    <text evidence="8">Purine metabolism; IMP biosynthesis via de novo pathway; 5-amino-1-(5-phospho-D-ribosyl)imidazole from N(2)-formyl-N(1)-(5-phospho-D-ribosyl)glycinamide: step 1/2.</text>
</comment>
<sequence length="213" mass="23841">MKPKACVVVYPGSNCDRDAHYALEINGFEPRFVGLDDRLDDYELIILPGGFSYGDYLRPGAVAAREKIASEIRKAAEKGKLIMGICNGFQILIEMGLLKGALLQNSSGKFICKWVDLTVEDTNSPFTNAFTPGERIRIPIAHRFGRYVKIDEVNVALRYVENVNGSDERIAGIFNEEKNIFGLMPHPERAVENLLGGEDGRKVFQSILNYLKR</sequence>
<dbReference type="SUPFAM" id="SSF52317">
    <property type="entry name" value="Class I glutamine amidotransferase-like"/>
    <property type="match status" value="1"/>
</dbReference>
<organism evidence="9 10">
    <name type="scientific">Thermotoga neapolitana (strain ATCC 49049 / DSM 4359 / NBRC 107923 / NS-E)</name>
    <dbReference type="NCBI Taxonomy" id="309803"/>
    <lineage>
        <taxon>Bacteria</taxon>
        <taxon>Thermotogati</taxon>
        <taxon>Thermotogota</taxon>
        <taxon>Thermotogae</taxon>
        <taxon>Thermotogales</taxon>
        <taxon>Thermotogaceae</taxon>
        <taxon>Thermotoga</taxon>
    </lineage>
</organism>
<dbReference type="HAMAP" id="MF_00421">
    <property type="entry name" value="PurQ"/>
    <property type="match status" value="1"/>
</dbReference>
<dbReference type="GO" id="GO:0006189">
    <property type="term" value="P:'de novo' IMP biosynthetic process"/>
    <property type="evidence" value="ECO:0007669"/>
    <property type="project" value="UniProtKB-UniRule"/>
</dbReference>
<name>B9K972_THENN</name>
<keyword evidence="6 8" id="KW-0067">ATP-binding</keyword>
<dbReference type="InterPro" id="IPR029062">
    <property type="entry name" value="Class_I_gatase-like"/>
</dbReference>
<dbReference type="eggNOG" id="COG0047">
    <property type="taxonomic scope" value="Bacteria"/>
</dbReference>